<keyword evidence="4 11" id="KW-0028">Amino-acid biosynthesis</keyword>
<feature type="binding site" evidence="11">
    <location>
        <begin position="15"/>
        <end position="20"/>
    </location>
    <ligand>
        <name>ATP</name>
        <dbReference type="ChEBI" id="CHEBI:30616"/>
    </ligand>
</feature>
<dbReference type="InterPro" id="IPR000623">
    <property type="entry name" value="Shikimate_kinase/TSH1"/>
</dbReference>
<keyword evidence="7 11" id="KW-0418">Kinase</keyword>
<evidence type="ECO:0000256" key="5">
    <source>
        <dbReference type="ARBA" id="ARBA00022679"/>
    </source>
</evidence>
<dbReference type="InterPro" id="IPR031322">
    <property type="entry name" value="Shikimate/glucono_kinase"/>
</dbReference>
<dbReference type="GO" id="GO:0000287">
    <property type="term" value="F:magnesium ion binding"/>
    <property type="evidence" value="ECO:0007669"/>
    <property type="project" value="UniProtKB-UniRule"/>
</dbReference>
<keyword evidence="8 11" id="KW-0067">ATP-binding</keyword>
<dbReference type="GO" id="GO:0009073">
    <property type="term" value="P:aromatic amino acid family biosynthetic process"/>
    <property type="evidence" value="ECO:0007669"/>
    <property type="project" value="UniProtKB-KW"/>
</dbReference>
<comment type="subcellular location">
    <subcellularLocation>
        <location evidence="11">Cytoplasm</location>
    </subcellularLocation>
</comment>
<evidence type="ECO:0000256" key="6">
    <source>
        <dbReference type="ARBA" id="ARBA00022741"/>
    </source>
</evidence>
<feature type="binding site" evidence="11">
    <location>
        <position position="60"/>
    </location>
    <ligand>
        <name>substrate</name>
    </ligand>
</feature>
<keyword evidence="6 11" id="KW-0547">Nucleotide-binding</keyword>
<dbReference type="SUPFAM" id="SSF52540">
    <property type="entry name" value="P-loop containing nucleoside triphosphate hydrolases"/>
    <property type="match status" value="1"/>
</dbReference>
<comment type="caution">
    <text evidence="12">The sequence shown here is derived from an EMBL/GenBank/DDBJ whole genome shotgun (WGS) entry which is preliminary data.</text>
</comment>
<dbReference type="GO" id="GO:0008652">
    <property type="term" value="P:amino acid biosynthetic process"/>
    <property type="evidence" value="ECO:0007669"/>
    <property type="project" value="UniProtKB-KW"/>
</dbReference>
<keyword evidence="9 11" id="KW-0057">Aromatic amino acid biosynthesis</keyword>
<dbReference type="Pfam" id="PF01202">
    <property type="entry name" value="SKI"/>
    <property type="match status" value="1"/>
</dbReference>
<dbReference type="GO" id="GO:0009423">
    <property type="term" value="P:chorismate biosynthetic process"/>
    <property type="evidence" value="ECO:0007669"/>
    <property type="project" value="UniProtKB-UniRule"/>
</dbReference>
<evidence type="ECO:0000256" key="11">
    <source>
        <dbReference type="HAMAP-Rule" id="MF_00109"/>
    </source>
</evidence>
<dbReference type="PANTHER" id="PTHR21087:SF16">
    <property type="entry name" value="SHIKIMATE KINASE 1, CHLOROPLASTIC"/>
    <property type="match status" value="1"/>
</dbReference>
<evidence type="ECO:0000256" key="8">
    <source>
        <dbReference type="ARBA" id="ARBA00022840"/>
    </source>
</evidence>
<dbReference type="RefSeq" id="WP_169298405.1">
    <property type="nucleotide sequence ID" value="NZ_JABBNI010000025.1"/>
</dbReference>
<comment type="caution">
    <text evidence="11">Lacks conserved residue(s) required for the propagation of feature annotation.</text>
</comment>
<dbReference type="CDD" id="cd00464">
    <property type="entry name" value="SK"/>
    <property type="match status" value="1"/>
</dbReference>
<dbReference type="PRINTS" id="PR01100">
    <property type="entry name" value="SHIKIMTKNASE"/>
</dbReference>
<keyword evidence="13" id="KW-1185">Reference proteome</keyword>
<feature type="binding site" evidence="11">
    <location>
        <position position="37"/>
    </location>
    <ligand>
        <name>substrate</name>
    </ligand>
</feature>
<dbReference type="GO" id="GO:0005524">
    <property type="term" value="F:ATP binding"/>
    <property type="evidence" value="ECO:0007669"/>
    <property type="project" value="UniProtKB-UniRule"/>
</dbReference>
<dbReference type="PROSITE" id="PS01128">
    <property type="entry name" value="SHIKIMATE_KINASE"/>
    <property type="match status" value="1"/>
</dbReference>
<reference evidence="12 13" key="1">
    <citation type="submission" date="2020-04" db="EMBL/GenBank/DDBJ databases">
        <authorList>
            <person name="Doyle D.A."/>
        </authorList>
    </citation>
    <scope>NUCLEOTIDE SEQUENCE [LARGE SCALE GENOMIC DNA]</scope>
    <source>
        <strain evidence="12 13">P21</strain>
    </source>
</reference>
<name>A0A7Y0HNA7_9CLOT</name>
<evidence type="ECO:0000256" key="7">
    <source>
        <dbReference type="ARBA" id="ARBA00022777"/>
    </source>
</evidence>
<dbReference type="GO" id="GO:0004765">
    <property type="term" value="F:shikimate kinase activity"/>
    <property type="evidence" value="ECO:0007669"/>
    <property type="project" value="UniProtKB-UniRule"/>
</dbReference>
<reference evidence="12 13" key="2">
    <citation type="submission" date="2020-06" db="EMBL/GenBank/DDBJ databases">
        <title>Complete Genome Sequence of Clostridium muelleri sp. nov. P21T, an Acid-Alcohol Producing Acetogen Isolated from Old Hay.</title>
        <authorList>
            <person name="Duncan K.E."/>
            <person name="Tanner R.S."/>
        </authorList>
    </citation>
    <scope>NUCLEOTIDE SEQUENCE [LARGE SCALE GENOMIC DNA]</scope>
    <source>
        <strain evidence="12 13">P21</strain>
    </source>
</reference>
<comment type="pathway">
    <text evidence="1 11">Metabolic intermediate biosynthesis; chorismate biosynthesis; chorismate from D-erythrose 4-phosphate and phosphoenolpyruvate: step 5/7.</text>
</comment>
<keyword evidence="5 11" id="KW-0808">Transferase</keyword>
<dbReference type="AlphaFoldDB" id="A0A7Y0HNA7"/>
<feature type="binding site" evidence="11">
    <location>
        <position position="19"/>
    </location>
    <ligand>
        <name>Mg(2+)</name>
        <dbReference type="ChEBI" id="CHEBI:18420"/>
    </ligand>
</feature>
<dbReference type="HAMAP" id="MF_00109">
    <property type="entry name" value="Shikimate_kinase"/>
    <property type="match status" value="1"/>
</dbReference>
<keyword evidence="11" id="KW-0460">Magnesium</keyword>
<dbReference type="InterPro" id="IPR027417">
    <property type="entry name" value="P-loop_NTPase"/>
</dbReference>
<feature type="binding site" evidence="11">
    <location>
        <position position="136"/>
    </location>
    <ligand>
        <name>substrate</name>
    </ligand>
</feature>
<evidence type="ECO:0000256" key="10">
    <source>
        <dbReference type="ARBA" id="ARBA00048567"/>
    </source>
</evidence>
<comment type="function">
    <text evidence="11">Catalyzes the specific phosphorylation of the 3-hydroxyl group of shikimic acid using ATP as a cosubstrate.</text>
</comment>
<feature type="binding site" evidence="11">
    <location>
        <position position="82"/>
    </location>
    <ligand>
        <name>substrate</name>
    </ligand>
</feature>
<evidence type="ECO:0000256" key="9">
    <source>
        <dbReference type="ARBA" id="ARBA00023141"/>
    </source>
</evidence>
<protein>
    <recommendedName>
        <fullName evidence="3 11">Shikimate kinase</fullName>
        <shortName evidence="11">SK</shortName>
        <ecNumber evidence="3 11">2.7.1.71</ecNumber>
    </recommendedName>
</protein>
<evidence type="ECO:0000256" key="4">
    <source>
        <dbReference type="ARBA" id="ARBA00022605"/>
    </source>
</evidence>
<keyword evidence="11" id="KW-0963">Cytoplasm</keyword>
<dbReference type="Proteomes" id="UP000537131">
    <property type="component" value="Unassembled WGS sequence"/>
</dbReference>
<proteinExistence type="inferred from homology"/>
<comment type="catalytic activity">
    <reaction evidence="10 11">
        <text>shikimate + ATP = 3-phosphoshikimate + ADP + H(+)</text>
        <dbReference type="Rhea" id="RHEA:13121"/>
        <dbReference type="ChEBI" id="CHEBI:15378"/>
        <dbReference type="ChEBI" id="CHEBI:30616"/>
        <dbReference type="ChEBI" id="CHEBI:36208"/>
        <dbReference type="ChEBI" id="CHEBI:145989"/>
        <dbReference type="ChEBI" id="CHEBI:456216"/>
        <dbReference type="EC" id="2.7.1.71"/>
    </reaction>
</comment>
<dbReference type="Gene3D" id="3.40.50.300">
    <property type="entry name" value="P-loop containing nucleotide triphosphate hydrolases"/>
    <property type="match status" value="1"/>
</dbReference>
<gene>
    <name evidence="11" type="primary">aroK</name>
    <name evidence="12" type="ORF">HBE96_14295</name>
</gene>
<sequence length="166" mass="19206">MHMLSRNIVLIGMPGSGKTTIGKMLSERLKVKFIDTDDYIEDVAKQSIPEIFKHGEEYFRKLERQAVSELSIEKSVIISTGGGAVKNYLNIKDLKKNGIIIFIDRPIKNIVQDVNISNRPLLKQGPGKLYDIFDERYELYKKYCDFWIINDEKIEDIVQKILKIII</sequence>
<evidence type="ECO:0000256" key="3">
    <source>
        <dbReference type="ARBA" id="ARBA00012154"/>
    </source>
</evidence>
<accession>A0A7Y0HNA7</accession>
<evidence type="ECO:0000313" key="12">
    <source>
        <dbReference type="EMBL" id="NMM63824.1"/>
    </source>
</evidence>
<comment type="similarity">
    <text evidence="2 11">Belongs to the shikimate kinase family.</text>
</comment>
<dbReference type="EC" id="2.7.1.71" evidence="3 11"/>
<evidence type="ECO:0000256" key="2">
    <source>
        <dbReference type="ARBA" id="ARBA00006997"/>
    </source>
</evidence>
<organism evidence="12 13">
    <name type="scientific">Clostridium muellerianum</name>
    <dbReference type="NCBI Taxonomy" id="2716538"/>
    <lineage>
        <taxon>Bacteria</taxon>
        <taxon>Bacillati</taxon>
        <taxon>Bacillota</taxon>
        <taxon>Clostridia</taxon>
        <taxon>Eubacteriales</taxon>
        <taxon>Clostridiaceae</taxon>
        <taxon>Clostridium</taxon>
    </lineage>
</organism>
<feature type="binding site" evidence="11">
    <location>
        <position position="119"/>
    </location>
    <ligand>
        <name>ATP</name>
        <dbReference type="ChEBI" id="CHEBI:30616"/>
    </ligand>
</feature>
<dbReference type="InterPro" id="IPR023000">
    <property type="entry name" value="Shikimate_kinase_CS"/>
</dbReference>
<dbReference type="EMBL" id="JABBNI010000025">
    <property type="protein sequence ID" value="NMM63824.1"/>
    <property type="molecule type" value="Genomic_DNA"/>
</dbReference>
<dbReference type="GO" id="GO:0005829">
    <property type="term" value="C:cytosol"/>
    <property type="evidence" value="ECO:0007669"/>
    <property type="project" value="TreeGrafter"/>
</dbReference>
<dbReference type="UniPathway" id="UPA00053">
    <property type="reaction ID" value="UER00088"/>
</dbReference>
<keyword evidence="11" id="KW-0479">Metal-binding</keyword>
<dbReference type="PANTHER" id="PTHR21087">
    <property type="entry name" value="SHIKIMATE KINASE"/>
    <property type="match status" value="1"/>
</dbReference>
<evidence type="ECO:0000256" key="1">
    <source>
        <dbReference type="ARBA" id="ARBA00004842"/>
    </source>
</evidence>
<comment type="subunit">
    <text evidence="11">Monomer.</text>
</comment>
<evidence type="ECO:0000313" key="13">
    <source>
        <dbReference type="Proteomes" id="UP000537131"/>
    </source>
</evidence>
<comment type="cofactor">
    <cofactor evidence="11">
        <name>Mg(2+)</name>
        <dbReference type="ChEBI" id="CHEBI:18420"/>
    </cofactor>
    <text evidence="11">Binds 1 Mg(2+) ion per subunit.</text>
</comment>